<dbReference type="SMART" id="SM00758">
    <property type="entry name" value="PA14"/>
    <property type="match status" value="1"/>
</dbReference>
<dbReference type="GO" id="GO:0046872">
    <property type="term" value="F:metal ion binding"/>
    <property type="evidence" value="ECO:0007669"/>
    <property type="project" value="UniProtKB-KW"/>
</dbReference>
<reference evidence="7 8" key="1">
    <citation type="submission" date="2019-02" db="EMBL/GenBank/DDBJ databases">
        <title>Deep-cultivation of Planctomycetes and their phenomic and genomic characterization uncovers novel biology.</title>
        <authorList>
            <person name="Wiegand S."/>
            <person name="Jogler M."/>
            <person name="Boedeker C."/>
            <person name="Pinto D."/>
            <person name="Vollmers J."/>
            <person name="Rivas-Marin E."/>
            <person name="Kohn T."/>
            <person name="Peeters S.H."/>
            <person name="Heuer A."/>
            <person name="Rast P."/>
            <person name="Oberbeckmann S."/>
            <person name="Bunk B."/>
            <person name="Jeske O."/>
            <person name="Meyerdierks A."/>
            <person name="Storesund J.E."/>
            <person name="Kallscheuer N."/>
            <person name="Luecker S."/>
            <person name="Lage O.M."/>
            <person name="Pohl T."/>
            <person name="Merkel B.J."/>
            <person name="Hornburger P."/>
            <person name="Mueller R.-W."/>
            <person name="Bruemmer F."/>
            <person name="Labrenz M."/>
            <person name="Spormann A.M."/>
            <person name="Op den Camp H."/>
            <person name="Overmann J."/>
            <person name="Amann R."/>
            <person name="Jetten M.S.M."/>
            <person name="Mascher T."/>
            <person name="Medema M.H."/>
            <person name="Devos D.P."/>
            <person name="Kaster A.-K."/>
            <person name="Ovreas L."/>
            <person name="Rohde M."/>
            <person name="Galperin M.Y."/>
            <person name="Jogler C."/>
        </authorList>
    </citation>
    <scope>NUCLEOTIDE SEQUENCE [LARGE SCALE GENOMIC DNA]</scope>
    <source>
        <strain evidence="7 8">ElP</strain>
    </source>
</reference>
<dbReference type="InterPro" id="IPR050597">
    <property type="entry name" value="Cytochrome_c_Oxidase_Subunit"/>
</dbReference>
<dbReference type="GO" id="GO:0020037">
    <property type="term" value="F:heme binding"/>
    <property type="evidence" value="ECO:0007669"/>
    <property type="project" value="InterPro"/>
</dbReference>
<dbReference type="KEGG" id="tpla:ElP_50200"/>
<protein>
    <submittedName>
        <fullName evidence="7">Cytochrome c</fullName>
    </submittedName>
</protein>
<dbReference type="InterPro" id="IPR036909">
    <property type="entry name" value="Cyt_c-like_dom_sf"/>
</dbReference>
<evidence type="ECO:0000313" key="8">
    <source>
        <dbReference type="Proteomes" id="UP000317835"/>
    </source>
</evidence>
<dbReference type="GO" id="GO:0009055">
    <property type="term" value="F:electron transfer activity"/>
    <property type="evidence" value="ECO:0007669"/>
    <property type="project" value="InterPro"/>
</dbReference>
<evidence type="ECO:0000256" key="3">
    <source>
        <dbReference type="ARBA" id="ARBA00023004"/>
    </source>
</evidence>
<dbReference type="AlphaFoldDB" id="A0A518H895"/>
<dbReference type="InterPro" id="IPR009056">
    <property type="entry name" value="Cyt_c-like_dom"/>
</dbReference>
<evidence type="ECO:0000256" key="1">
    <source>
        <dbReference type="ARBA" id="ARBA00022617"/>
    </source>
</evidence>
<dbReference type="PROSITE" id="PS51820">
    <property type="entry name" value="PA14"/>
    <property type="match status" value="1"/>
</dbReference>
<accession>A0A518H895</accession>
<dbReference type="SUPFAM" id="SSF46626">
    <property type="entry name" value="Cytochrome c"/>
    <property type="match status" value="5"/>
</dbReference>
<evidence type="ECO:0000259" key="6">
    <source>
        <dbReference type="PROSITE" id="PS51820"/>
    </source>
</evidence>
<feature type="domain" description="Cytochrome c" evidence="5">
    <location>
        <begin position="434"/>
        <end position="540"/>
    </location>
</feature>
<feature type="domain" description="PA14" evidence="6">
    <location>
        <begin position="11"/>
        <end position="147"/>
    </location>
</feature>
<keyword evidence="3 4" id="KW-0408">Iron</keyword>
<evidence type="ECO:0000256" key="2">
    <source>
        <dbReference type="ARBA" id="ARBA00022723"/>
    </source>
</evidence>
<dbReference type="Pfam" id="PF00034">
    <property type="entry name" value="Cytochrom_C"/>
    <property type="match status" value="1"/>
</dbReference>
<dbReference type="InterPro" id="IPR011658">
    <property type="entry name" value="PA14_dom"/>
</dbReference>
<evidence type="ECO:0000259" key="5">
    <source>
        <dbReference type="PROSITE" id="PS51007"/>
    </source>
</evidence>
<dbReference type="Pfam" id="PF07691">
    <property type="entry name" value="PA14"/>
    <property type="match status" value="1"/>
</dbReference>
<dbReference type="PANTHER" id="PTHR33751:SF1">
    <property type="entry name" value="CBB3-TYPE CYTOCHROME C OXIDASE SUBUNIT FIXP"/>
    <property type="match status" value="1"/>
</dbReference>
<evidence type="ECO:0000256" key="4">
    <source>
        <dbReference type="PROSITE-ProRule" id="PRU00433"/>
    </source>
</evidence>
<dbReference type="Gene3D" id="3.90.182.10">
    <property type="entry name" value="Toxin - Anthrax Protective Antigen,domain 1"/>
    <property type="match status" value="1"/>
</dbReference>
<evidence type="ECO:0000313" key="7">
    <source>
        <dbReference type="EMBL" id="QDV37087.1"/>
    </source>
</evidence>
<sequence length="895" mass="96520">MGGDEPPDPEQLLPGLVAEFRPTDEGPGDVPTVLRRVDRDLVHDWGGGVPDPRLSSHSFSATWDGWVLIRNPGPHRFQLSTGGRARLLIDGRPVVTAGEGTDPSGTVELRPGLAKIRLESAHERGNARILLDWEGPDFATEHVPAHLLFHEASLRPPVDRFEQGRRLADRLGCASCHEVLGMPGHRAFGPTLDSSTDLRADWIRGWLVDPPAARPGTPMPGFGLDRAQAADLAAFLGSVSGPEARPDLEGQMALNVADPGRGRLLFRSAGCLACHTRGDADETRHVRTAPDLGGLGLKRSREAVSSYLGGSGRNDPGRHRPSLGLTPDAAAHLAAYLTEGEVPAPDAGSTLSNPGDPDRGRALAESIGCTSCHEIPGLRPPIGIGALSHTSDPAAGCLADEPPPRTPRFGLNNEERERLRAFVAEIPDRPVPIPASTLAEDHLRRRNCLGCHSRDGSGGEALGSRLALLLGEDRELNALKGTLTPPDLSSVGGKLRPEYLDLALTGEAPVARPWLSMRMPRYAFEPGEADAIASYFRNHDRVEGARPADHEPPSLGGEVGLTLLGREGFGCVSCHVVGGRIPPGGEAETLGPDLGLAHRRMTRPYYDRWLGDPQRIIPGTPMPQFLTPAPGIHGTVDEQLGAIWEALGDDRLAERTSMATRQFLVPPEDRDLVVRDMIVPDDTPSTHYPRGLVVGLRNGSSLLFDADRLAWIRWWDGGFLSRTKRGRLWEWHPEGRRLWVSTRSNPPVVFEDGAGAIVPPREDRGRFGSFAELRFEPDGVRLVYELEAPGDVPVEVSERLRPRPDGWERSVEVVGTPDDLLPVVLVGDGPLAKGTRPGLVRVEGATVRVEDVLGGGMIVRSVGGDGSDAALLVRGSRVEEGQWAVRIRVEITPDP</sequence>
<gene>
    <name evidence="7" type="ORF">ElP_50200</name>
</gene>
<feature type="domain" description="Cytochrome c" evidence="5">
    <location>
        <begin position="257"/>
        <end position="341"/>
    </location>
</feature>
<dbReference type="PANTHER" id="PTHR33751">
    <property type="entry name" value="CBB3-TYPE CYTOCHROME C OXIDASE SUBUNIT FIXP"/>
    <property type="match status" value="1"/>
</dbReference>
<keyword evidence="2 4" id="KW-0479">Metal-binding</keyword>
<keyword evidence="1 4" id="KW-0349">Heme</keyword>
<dbReference type="Proteomes" id="UP000317835">
    <property type="component" value="Chromosome"/>
</dbReference>
<feature type="domain" description="Cytochrome c" evidence="5">
    <location>
        <begin position="159"/>
        <end position="240"/>
    </location>
</feature>
<keyword evidence="8" id="KW-1185">Reference proteome</keyword>
<proteinExistence type="predicted"/>
<dbReference type="SUPFAM" id="SSF56988">
    <property type="entry name" value="Anthrax protective antigen"/>
    <property type="match status" value="1"/>
</dbReference>
<dbReference type="EMBL" id="CP036426">
    <property type="protein sequence ID" value="QDV37087.1"/>
    <property type="molecule type" value="Genomic_DNA"/>
</dbReference>
<dbReference type="InterPro" id="IPR037524">
    <property type="entry name" value="PA14/GLEYA"/>
</dbReference>
<name>A0A518H895_9BACT</name>
<dbReference type="PROSITE" id="PS51007">
    <property type="entry name" value="CYTC"/>
    <property type="match status" value="3"/>
</dbReference>
<organism evidence="7 8">
    <name type="scientific">Tautonia plasticadhaerens</name>
    <dbReference type="NCBI Taxonomy" id="2527974"/>
    <lineage>
        <taxon>Bacteria</taxon>
        <taxon>Pseudomonadati</taxon>
        <taxon>Planctomycetota</taxon>
        <taxon>Planctomycetia</taxon>
        <taxon>Isosphaerales</taxon>
        <taxon>Isosphaeraceae</taxon>
        <taxon>Tautonia</taxon>
    </lineage>
</organism>
<dbReference type="Gene3D" id="1.10.760.10">
    <property type="entry name" value="Cytochrome c-like domain"/>
    <property type="match status" value="4"/>
</dbReference>